<evidence type="ECO:0000256" key="1">
    <source>
        <dbReference type="ARBA" id="ARBA00005964"/>
    </source>
</evidence>
<dbReference type="AlphaFoldDB" id="A0A6I9PDW3"/>
<dbReference type="Gene3D" id="3.40.50.1820">
    <property type="entry name" value="alpha/beta hydrolase"/>
    <property type="match status" value="1"/>
</dbReference>
<evidence type="ECO:0000259" key="2">
    <source>
        <dbReference type="Pfam" id="PF00135"/>
    </source>
</evidence>
<dbReference type="InterPro" id="IPR029058">
    <property type="entry name" value="AB_hydrolase_fold"/>
</dbReference>
<dbReference type="InterPro" id="IPR002018">
    <property type="entry name" value="CarbesteraseB"/>
</dbReference>
<accession>A0A6I9PDW3</accession>
<name>A0A6I9PDW3_9TELE</name>
<proteinExistence type="inferred from homology"/>
<comment type="similarity">
    <text evidence="1">Belongs to the type-B carboxylesterase/lipase family.</text>
</comment>
<evidence type="ECO:0000313" key="3">
    <source>
        <dbReference type="Proteomes" id="UP000504611"/>
    </source>
</evidence>
<dbReference type="RefSeq" id="XP_010784141.1">
    <property type="nucleotide sequence ID" value="XM_010785839.1"/>
</dbReference>
<dbReference type="Proteomes" id="UP000504611">
    <property type="component" value="Unplaced"/>
</dbReference>
<dbReference type="KEGG" id="ncc:104958129"/>
<sequence length="260" mass="28943">PVVFNLALSPVIDGDFLPYDPSKLFNNMADIDYMAGVNDMDGHLFTGLDVPTINSGLVNTPIDDVKRLLAAYTKDKGKAGADNAYSTYTSNWGSNPSRETIKKTVVEIGTDFIFLVPTQAALYLHAANAKTGRTYSYLFSEPSRMGGITKPFPSWMGADHAEDLQYVFGKPFSSPQDYLPCHRDVSGYIIAYWTNFAKTGDPNKGGQSVPTPWPQFTSTGHQYVEIHHDMNKAYVRQKLRIRHVHFWTSVLPNLPILASE</sequence>
<protein>
    <submittedName>
        <fullName evidence="4">Bile salt-activated lipase-like</fullName>
    </submittedName>
</protein>
<evidence type="ECO:0000313" key="4">
    <source>
        <dbReference type="RefSeq" id="XP_010784141.1"/>
    </source>
</evidence>
<keyword evidence="3" id="KW-1185">Reference proteome</keyword>
<gene>
    <name evidence="4" type="primary">LOC104958129</name>
</gene>
<dbReference type="SUPFAM" id="SSF53474">
    <property type="entry name" value="alpha/beta-Hydrolases"/>
    <property type="match status" value="1"/>
</dbReference>
<dbReference type="PANTHER" id="PTHR43903">
    <property type="entry name" value="NEUROLIGIN"/>
    <property type="match status" value="1"/>
</dbReference>
<dbReference type="OrthoDB" id="19653at2759"/>
<organism evidence="3 4">
    <name type="scientific">Notothenia coriiceps</name>
    <name type="common">black rockcod</name>
    <dbReference type="NCBI Taxonomy" id="8208"/>
    <lineage>
        <taxon>Eukaryota</taxon>
        <taxon>Metazoa</taxon>
        <taxon>Chordata</taxon>
        <taxon>Craniata</taxon>
        <taxon>Vertebrata</taxon>
        <taxon>Euteleostomi</taxon>
        <taxon>Actinopterygii</taxon>
        <taxon>Neopterygii</taxon>
        <taxon>Teleostei</taxon>
        <taxon>Neoteleostei</taxon>
        <taxon>Acanthomorphata</taxon>
        <taxon>Eupercaria</taxon>
        <taxon>Perciformes</taxon>
        <taxon>Notothenioidei</taxon>
        <taxon>Nototheniidae</taxon>
        <taxon>Notothenia</taxon>
    </lineage>
</organism>
<dbReference type="Pfam" id="PF00135">
    <property type="entry name" value="COesterase"/>
    <property type="match status" value="1"/>
</dbReference>
<dbReference type="GeneID" id="104958129"/>
<reference evidence="4" key="1">
    <citation type="submission" date="2025-08" db="UniProtKB">
        <authorList>
            <consortium name="RefSeq"/>
        </authorList>
    </citation>
    <scope>IDENTIFICATION</scope>
    <source>
        <tissue evidence="4">Muscle</tissue>
    </source>
</reference>
<feature type="domain" description="Carboxylesterase type B" evidence="2">
    <location>
        <begin position="5"/>
        <end position="247"/>
    </location>
</feature>
<dbReference type="InterPro" id="IPR051093">
    <property type="entry name" value="Neuroligin/BSAL"/>
</dbReference>
<feature type="non-terminal residue" evidence="4">
    <location>
        <position position="1"/>
    </location>
</feature>